<dbReference type="GO" id="GO:0001510">
    <property type="term" value="P:RNA methylation"/>
    <property type="evidence" value="ECO:0007669"/>
    <property type="project" value="InterPro"/>
</dbReference>
<dbReference type="Gene3D" id="3.40.50.150">
    <property type="entry name" value="Vaccinia Virus protein VP39"/>
    <property type="match status" value="2"/>
</dbReference>
<dbReference type="GO" id="GO:0008173">
    <property type="term" value="F:RNA methyltransferase activity"/>
    <property type="evidence" value="ECO:0007669"/>
    <property type="project" value="InterPro"/>
</dbReference>
<dbReference type="Pfam" id="PF01189">
    <property type="entry name" value="Methyltr_RsmB-F"/>
    <property type="match status" value="1"/>
</dbReference>
<sequence>MGDKSNACSSSNNNSSPSSGAAAATKVRGQRLCTNLPPTLAALLAQWRGETPALQQERLQQLLQHQQQLPRYFWCPFPPPALNRRGEGSVAQQKAAALCSCTHSTPSNCSSNDNCVACTLKYVDALRPKGFCSQFSAFSCPLHLTELDSAAHSLSSSSAAASYTEVYAQYLQRVLGLLRQEMKLQKPPELQQWLPSCLLGAPALHRFNSSGTGDSPCKAMCNCWLETPSFFPAVFSLPPEARFPKSQVYRQQLLHPVDAASVAVAAALRPVPSNRCLDLCCAPGNKMLLLAAAVSAAAGAGAAAAATAAAPAGANTAAPATTCCNGAVVGVDVSASRMELCRRLLRKNGCTNGLLVLCDGRRFGSNSCCRCGKSEGELSVSETVAGASLGNGSLARKQGRLARKKERKRQEAQEIPLVVLLQEDSNTAIEGSCGNSSRNARVRKMLPTASEEVAARDQVSMNEGITNDFSPNSRTDRNRACHGSCHGECNCTLPERLSEFDRVLLDVQCTHDASIRHLSRFMEVLSKAPPPREHLQQQQRQQEEFITQAHHHKQQQLLVQQAQRQCAQQPSFKQTHRGMSEEQQQPPQQPTEPQVLLRRDCEQPQAQEVQQPHQRETELSDSDLRPLKIPHLQDQEKQHGPLAAPARQREGSEGDLEEASPSREMLADYEGLVCLQQELLNRAYELLAPGGLLVYSSCSSDCRQNEEAVLQLLRLRRGALFPLPCRGLAFADTSIDQGACSLSKEDPKGLESASPERHPPKEEVSSIDKTKADAPREDLHKGSLHERGPPQPRHTAALLGGPTRQESTPASGANVLQTEPLMCPVTRSPCRGFVDAYAFMESHTIWPARPSLLETMPDLPRHPSCWSSSDSSSNSSSRLPRPSSCYFPADVGQTSGIFLCCITKPVMSP</sequence>
<feature type="compositionally biased region" description="Polar residues" evidence="1">
    <location>
        <begin position="804"/>
        <end position="814"/>
    </location>
</feature>
<dbReference type="Proteomes" id="UP000515125">
    <property type="component" value="Unplaced"/>
</dbReference>
<feature type="region of interest" description="Disordered" evidence="1">
    <location>
        <begin position="567"/>
        <end position="663"/>
    </location>
</feature>
<evidence type="ECO:0000313" key="4">
    <source>
        <dbReference type="RefSeq" id="XP_026194320.1"/>
    </source>
</evidence>
<evidence type="ECO:0000259" key="2">
    <source>
        <dbReference type="Pfam" id="PF01189"/>
    </source>
</evidence>
<feature type="region of interest" description="Disordered" evidence="1">
    <location>
        <begin position="741"/>
        <end position="814"/>
    </location>
</feature>
<feature type="region of interest" description="Disordered" evidence="1">
    <location>
        <begin position="527"/>
        <end position="555"/>
    </location>
</feature>
<protein>
    <submittedName>
        <fullName evidence="4">Uncharacterized protein LOC113147566</fullName>
    </submittedName>
</protein>
<name>A0A6P6S4T0_9EIME</name>
<feature type="domain" description="SAM-dependent methyltransferase RsmB-F/NOP2-type catalytic core" evidence="2">
    <location>
        <begin position="668"/>
        <end position="716"/>
    </location>
</feature>
<evidence type="ECO:0000256" key="1">
    <source>
        <dbReference type="SAM" id="MobiDB-lite"/>
    </source>
</evidence>
<dbReference type="SUPFAM" id="SSF53335">
    <property type="entry name" value="S-adenosyl-L-methionine-dependent methyltransferases"/>
    <property type="match status" value="1"/>
</dbReference>
<organism evidence="3 4">
    <name type="scientific">Cyclospora cayetanensis</name>
    <dbReference type="NCBI Taxonomy" id="88456"/>
    <lineage>
        <taxon>Eukaryota</taxon>
        <taxon>Sar</taxon>
        <taxon>Alveolata</taxon>
        <taxon>Apicomplexa</taxon>
        <taxon>Conoidasida</taxon>
        <taxon>Coccidia</taxon>
        <taxon>Eucoccidiorida</taxon>
        <taxon>Eimeriorina</taxon>
        <taxon>Eimeriidae</taxon>
        <taxon>Cyclospora</taxon>
    </lineage>
</organism>
<feature type="region of interest" description="Disordered" evidence="1">
    <location>
        <begin position="1"/>
        <end position="21"/>
    </location>
</feature>
<feature type="compositionally biased region" description="Low complexity" evidence="1">
    <location>
        <begin position="603"/>
        <end position="612"/>
    </location>
</feature>
<proteinExistence type="predicted"/>
<dbReference type="PANTHER" id="PTHR22807">
    <property type="entry name" value="NOP2 YEAST -RELATED NOL1/NOP2/FMU SUN DOMAIN-CONTAINING"/>
    <property type="match status" value="1"/>
</dbReference>
<feature type="compositionally biased region" description="Basic and acidic residues" evidence="1">
    <location>
        <begin position="613"/>
        <end position="639"/>
    </location>
</feature>
<dbReference type="PANTHER" id="PTHR22807:SF16">
    <property type="entry name" value="SAM-DEPENDENT MTASE RSMB_NOP-TYPE DOMAIN-CONTAINING PROTEIN"/>
    <property type="match status" value="1"/>
</dbReference>
<feature type="compositionally biased region" description="Low complexity" evidence="1">
    <location>
        <begin position="581"/>
        <end position="594"/>
    </location>
</feature>
<dbReference type="RefSeq" id="XP_026194320.1">
    <property type="nucleotide sequence ID" value="XM_026338535.1"/>
</dbReference>
<feature type="compositionally biased region" description="Basic and acidic residues" evidence="1">
    <location>
        <begin position="743"/>
        <end position="788"/>
    </location>
</feature>
<dbReference type="AlphaFoldDB" id="A0A6P6S4T0"/>
<evidence type="ECO:0000313" key="3">
    <source>
        <dbReference type="Proteomes" id="UP000515125"/>
    </source>
</evidence>
<dbReference type="InterPro" id="IPR029063">
    <property type="entry name" value="SAM-dependent_MTases_sf"/>
</dbReference>
<reference evidence="4" key="1">
    <citation type="submission" date="2025-08" db="UniProtKB">
        <authorList>
            <consortium name="RefSeq"/>
        </authorList>
    </citation>
    <scope>IDENTIFICATION</scope>
</reference>
<dbReference type="InterPro" id="IPR023267">
    <property type="entry name" value="RCMT"/>
</dbReference>
<gene>
    <name evidence="4" type="primary">LOC113147566</name>
</gene>
<keyword evidence="3" id="KW-1185">Reference proteome</keyword>
<accession>A0A6P6S4T0</accession>
<dbReference type="GeneID" id="113147566"/>
<dbReference type="OrthoDB" id="427002at2759"/>
<dbReference type="InterPro" id="IPR049560">
    <property type="entry name" value="MeTrfase_RsmB-F_NOP2_cat"/>
</dbReference>